<feature type="transmembrane region" description="Helical" evidence="1">
    <location>
        <begin position="106"/>
        <end position="128"/>
    </location>
</feature>
<gene>
    <name evidence="2" type="ORF">DPMN_003564</name>
</gene>
<name>A0A9D4RUW6_DREPO</name>
<evidence type="ECO:0000313" key="3">
    <source>
        <dbReference type="Proteomes" id="UP000828390"/>
    </source>
</evidence>
<proteinExistence type="predicted"/>
<sequence>MTAVVLCGPVGPSTLNPTLIRTQTQPLAISAQLLQPQKYQFKITYSEYPSPGQPFPYPDPYLLPQDLQPQILNTSSFLALFSSTAMSTSSYPLSSPMGRVLQTQEVISVVMVMLNQQSVLAILLLLIVRTVVASKLSKGNIKLLTLLLMKKGSVETRFISAYGTLAATAAATRTAGSI</sequence>
<keyword evidence="3" id="KW-1185">Reference proteome</keyword>
<dbReference type="AlphaFoldDB" id="A0A9D4RUW6"/>
<keyword evidence="1" id="KW-1133">Transmembrane helix</keyword>
<evidence type="ECO:0000313" key="2">
    <source>
        <dbReference type="EMBL" id="KAH3879658.1"/>
    </source>
</evidence>
<keyword evidence="1" id="KW-0812">Transmembrane</keyword>
<accession>A0A9D4RUW6</accession>
<protein>
    <submittedName>
        <fullName evidence="2">Uncharacterized protein</fullName>
    </submittedName>
</protein>
<dbReference type="Proteomes" id="UP000828390">
    <property type="component" value="Unassembled WGS sequence"/>
</dbReference>
<reference evidence="2" key="2">
    <citation type="submission" date="2020-11" db="EMBL/GenBank/DDBJ databases">
        <authorList>
            <person name="McCartney M.A."/>
            <person name="Auch B."/>
            <person name="Kono T."/>
            <person name="Mallez S."/>
            <person name="Becker A."/>
            <person name="Gohl D.M."/>
            <person name="Silverstein K.A.T."/>
            <person name="Koren S."/>
            <person name="Bechman K.B."/>
            <person name="Herman A."/>
            <person name="Abrahante J.E."/>
            <person name="Garbe J."/>
        </authorList>
    </citation>
    <scope>NUCLEOTIDE SEQUENCE</scope>
    <source>
        <strain evidence="2">Duluth1</strain>
        <tissue evidence="2">Whole animal</tissue>
    </source>
</reference>
<keyword evidence="1" id="KW-0472">Membrane</keyword>
<organism evidence="2 3">
    <name type="scientific">Dreissena polymorpha</name>
    <name type="common">Zebra mussel</name>
    <name type="synonym">Mytilus polymorpha</name>
    <dbReference type="NCBI Taxonomy" id="45954"/>
    <lineage>
        <taxon>Eukaryota</taxon>
        <taxon>Metazoa</taxon>
        <taxon>Spiralia</taxon>
        <taxon>Lophotrochozoa</taxon>
        <taxon>Mollusca</taxon>
        <taxon>Bivalvia</taxon>
        <taxon>Autobranchia</taxon>
        <taxon>Heteroconchia</taxon>
        <taxon>Euheterodonta</taxon>
        <taxon>Imparidentia</taxon>
        <taxon>Neoheterodontei</taxon>
        <taxon>Myida</taxon>
        <taxon>Dreissenoidea</taxon>
        <taxon>Dreissenidae</taxon>
        <taxon>Dreissena</taxon>
    </lineage>
</organism>
<reference evidence="2" key="1">
    <citation type="journal article" date="2019" name="bioRxiv">
        <title>The Genome of the Zebra Mussel, Dreissena polymorpha: A Resource for Invasive Species Research.</title>
        <authorList>
            <person name="McCartney M.A."/>
            <person name="Auch B."/>
            <person name="Kono T."/>
            <person name="Mallez S."/>
            <person name="Zhang Y."/>
            <person name="Obille A."/>
            <person name="Becker A."/>
            <person name="Abrahante J.E."/>
            <person name="Garbe J."/>
            <person name="Badalamenti J.P."/>
            <person name="Herman A."/>
            <person name="Mangelson H."/>
            <person name="Liachko I."/>
            <person name="Sullivan S."/>
            <person name="Sone E.D."/>
            <person name="Koren S."/>
            <person name="Silverstein K.A.T."/>
            <person name="Beckman K.B."/>
            <person name="Gohl D.M."/>
        </authorList>
    </citation>
    <scope>NUCLEOTIDE SEQUENCE</scope>
    <source>
        <strain evidence="2">Duluth1</strain>
        <tissue evidence="2">Whole animal</tissue>
    </source>
</reference>
<evidence type="ECO:0000256" key="1">
    <source>
        <dbReference type="SAM" id="Phobius"/>
    </source>
</evidence>
<comment type="caution">
    <text evidence="2">The sequence shown here is derived from an EMBL/GenBank/DDBJ whole genome shotgun (WGS) entry which is preliminary data.</text>
</comment>
<dbReference type="EMBL" id="JAIWYP010000001">
    <property type="protein sequence ID" value="KAH3879658.1"/>
    <property type="molecule type" value="Genomic_DNA"/>
</dbReference>